<sequence length="71" mass="7435">MEPGLAAARAHSGFMAAAATGDRPTDEKELAAGVHASASLGRSRDRGDWRELGHGMGIERDEEATERASGE</sequence>
<name>A0A8T3AQR4_DENNO</name>
<gene>
    <name evidence="2" type="ORF">KFK09_019635</name>
</gene>
<reference evidence="2" key="1">
    <citation type="journal article" date="2022" name="Front. Genet.">
        <title>Chromosome-Scale Assembly of the Dendrobium nobile Genome Provides Insights Into the Molecular Mechanism of the Biosynthesis of the Medicinal Active Ingredient of Dendrobium.</title>
        <authorList>
            <person name="Xu Q."/>
            <person name="Niu S.-C."/>
            <person name="Li K.-L."/>
            <person name="Zheng P.-J."/>
            <person name="Zhang X.-J."/>
            <person name="Jia Y."/>
            <person name="Liu Y."/>
            <person name="Niu Y.-X."/>
            <person name="Yu L.-H."/>
            <person name="Chen D.-F."/>
            <person name="Zhang G.-Q."/>
        </authorList>
    </citation>
    <scope>NUCLEOTIDE SEQUENCE</scope>
    <source>
        <tissue evidence="2">Leaf</tissue>
    </source>
</reference>
<dbReference type="SMR" id="A0A8T3AQR4"/>
<organism evidence="2 3">
    <name type="scientific">Dendrobium nobile</name>
    <name type="common">Orchid</name>
    <dbReference type="NCBI Taxonomy" id="94219"/>
    <lineage>
        <taxon>Eukaryota</taxon>
        <taxon>Viridiplantae</taxon>
        <taxon>Streptophyta</taxon>
        <taxon>Embryophyta</taxon>
        <taxon>Tracheophyta</taxon>
        <taxon>Spermatophyta</taxon>
        <taxon>Magnoliopsida</taxon>
        <taxon>Liliopsida</taxon>
        <taxon>Asparagales</taxon>
        <taxon>Orchidaceae</taxon>
        <taxon>Epidendroideae</taxon>
        <taxon>Malaxideae</taxon>
        <taxon>Dendrobiinae</taxon>
        <taxon>Dendrobium</taxon>
    </lineage>
</organism>
<accession>A0A8T3AQR4</accession>
<evidence type="ECO:0000313" key="2">
    <source>
        <dbReference type="EMBL" id="KAI0498743.1"/>
    </source>
</evidence>
<evidence type="ECO:0000313" key="3">
    <source>
        <dbReference type="Proteomes" id="UP000829196"/>
    </source>
</evidence>
<feature type="compositionally biased region" description="Basic and acidic residues" evidence="1">
    <location>
        <begin position="42"/>
        <end position="71"/>
    </location>
</feature>
<proteinExistence type="predicted"/>
<dbReference type="EMBL" id="JAGYWB010000014">
    <property type="protein sequence ID" value="KAI0498743.1"/>
    <property type="molecule type" value="Genomic_DNA"/>
</dbReference>
<comment type="caution">
    <text evidence="2">The sequence shown here is derived from an EMBL/GenBank/DDBJ whole genome shotgun (WGS) entry which is preliminary data.</text>
</comment>
<protein>
    <submittedName>
        <fullName evidence="2">Uncharacterized protein</fullName>
    </submittedName>
</protein>
<feature type="region of interest" description="Disordered" evidence="1">
    <location>
        <begin position="17"/>
        <end position="71"/>
    </location>
</feature>
<dbReference type="Proteomes" id="UP000829196">
    <property type="component" value="Unassembled WGS sequence"/>
</dbReference>
<keyword evidence="3" id="KW-1185">Reference proteome</keyword>
<dbReference type="AlphaFoldDB" id="A0A8T3AQR4"/>
<evidence type="ECO:0000256" key="1">
    <source>
        <dbReference type="SAM" id="MobiDB-lite"/>
    </source>
</evidence>